<keyword evidence="3" id="KW-0436">Ligase</keyword>
<dbReference type="InterPro" id="IPR045851">
    <property type="entry name" value="AMP-bd_C_sf"/>
</dbReference>
<evidence type="ECO:0000313" key="7">
    <source>
        <dbReference type="EMBL" id="KAF7140261.1"/>
    </source>
</evidence>
<accession>A0A834GW10</accession>
<dbReference type="InterPro" id="IPR000873">
    <property type="entry name" value="AMP-dep_synth/lig_dom"/>
</dbReference>
<comment type="caution">
    <text evidence="7">The sequence shown here is derived from an EMBL/GenBank/DDBJ whole genome shotgun (WGS) entry which is preliminary data.</text>
</comment>
<dbReference type="InterPro" id="IPR042099">
    <property type="entry name" value="ANL_N_sf"/>
</dbReference>
<dbReference type="AlphaFoldDB" id="A0A834GW10"/>
<dbReference type="PANTHER" id="PTHR43859">
    <property type="entry name" value="ACYL-ACTIVATING ENZYME"/>
    <property type="match status" value="1"/>
</dbReference>
<dbReference type="Gene3D" id="3.30.300.30">
    <property type="match status" value="1"/>
</dbReference>
<dbReference type="GO" id="GO:0009698">
    <property type="term" value="P:phenylpropanoid metabolic process"/>
    <property type="evidence" value="ECO:0007669"/>
    <property type="project" value="UniProtKB-KW"/>
</dbReference>
<evidence type="ECO:0000256" key="3">
    <source>
        <dbReference type="ARBA" id="ARBA00022598"/>
    </source>
</evidence>
<dbReference type="PANTHER" id="PTHR43859:SF63">
    <property type="entry name" value="ACYL-ACTIVATING ENZYME 6-RELATED"/>
    <property type="match status" value="1"/>
</dbReference>
<feature type="domain" description="AMP-binding enzyme C-terminal" evidence="6">
    <location>
        <begin position="458"/>
        <end position="535"/>
    </location>
</feature>
<reference evidence="7" key="1">
    <citation type="submission" date="2019-11" db="EMBL/GenBank/DDBJ databases">
        <authorList>
            <person name="Liu Y."/>
            <person name="Hou J."/>
            <person name="Li T.-Q."/>
            <person name="Guan C.-H."/>
            <person name="Wu X."/>
            <person name="Wu H.-Z."/>
            <person name="Ling F."/>
            <person name="Zhang R."/>
            <person name="Shi X.-G."/>
            <person name="Ren J.-P."/>
            <person name="Chen E.-F."/>
            <person name="Sun J.-M."/>
        </authorList>
    </citation>
    <scope>NUCLEOTIDE SEQUENCE</scope>
    <source>
        <strain evidence="7">Adult_tree_wgs_1</strain>
        <tissue evidence="7">Leaves</tissue>
    </source>
</reference>
<dbReference type="SUPFAM" id="SSF56801">
    <property type="entry name" value="Acetyl-CoA synthetase-like"/>
    <property type="match status" value="1"/>
</dbReference>
<dbReference type="EMBL" id="WJXA01000006">
    <property type="protein sequence ID" value="KAF7140261.1"/>
    <property type="molecule type" value="Genomic_DNA"/>
</dbReference>
<dbReference type="PROSITE" id="PS00455">
    <property type="entry name" value="AMP_BINDING"/>
    <property type="match status" value="1"/>
</dbReference>
<sequence length="557" mass="60808">MDQLKPSPANSCPLTPLTFLERAAIAYGEIPSIIYNDTTYTWSQTHRRCQQLASSIQSLGIGRGHVVSVVAPNTPAMYELHFAIPMTGAILNTINTRLDARMISVLLQHSESKLVFVDKQFQSNVIQAIKRFPLESQSPTLVLITDNEVSISSNPSSSTTVSFTKNYEDLVEKGDPEFKWIRPESEQDPMTLNYTSGTTSSPKGVVHSHRSIFIITINSLIDWPVPKHPVYLWTLPMFHSNGWSFSWGMAAVGGTNICLRKFDVPLVYHAICAHSVTHMCGAPVLLNMLSKSNSPTHRLKTPVHFLTGGAPPPAAVLLRVESLGFVVSHGYGLTEAAGVVVSCAWKPGWDRLNAEERARLKSRQGVRTIGVTELDVVDTESGKSVSRDGVTVGEVVLRGGSVMLGYLKDPAGTSESVKSNGWLYTGDVGVVYPDGYLEIRDRLKDVIVSGGENVCSMEVERVLYGNEAVEEAAVVERPDEFWGETVCAFISLKGGVGAGVEEGDVVGFCRERLPHYMVPKTVVFMDELPKTSTGKIQKFALREIAKSLGSLPPSRGT</sequence>
<evidence type="ECO:0000256" key="2">
    <source>
        <dbReference type="ARBA" id="ARBA00006432"/>
    </source>
</evidence>
<organism evidence="7 8">
    <name type="scientific">Rhododendron simsii</name>
    <name type="common">Sims's rhododendron</name>
    <dbReference type="NCBI Taxonomy" id="118357"/>
    <lineage>
        <taxon>Eukaryota</taxon>
        <taxon>Viridiplantae</taxon>
        <taxon>Streptophyta</taxon>
        <taxon>Embryophyta</taxon>
        <taxon>Tracheophyta</taxon>
        <taxon>Spermatophyta</taxon>
        <taxon>Magnoliopsida</taxon>
        <taxon>eudicotyledons</taxon>
        <taxon>Gunneridae</taxon>
        <taxon>Pentapetalae</taxon>
        <taxon>asterids</taxon>
        <taxon>Ericales</taxon>
        <taxon>Ericaceae</taxon>
        <taxon>Ericoideae</taxon>
        <taxon>Rhodoreae</taxon>
        <taxon>Rhododendron</taxon>
    </lineage>
</organism>
<dbReference type="CDD" id="cd12118">
    <property type="entry name" value="ttLC_FACS_AEE21_like"/>
    <property type="match status" value="1"/>
</dbReference>
<dbReference type="OrthoDB" id="10253115at2759"/>
<name>A0A834GW10_RHOSS</name>
<dbReference type="FunFam" id="3.30.300.30:FF:000008">
    <property type="entry name" value="2,3-dihydroxybenzoate-AMP ligase"/>
    <property type="match status" value="1"/>
</dbReference>
<evidence type="ECO:0008006" key="9">
    <source>
        <dbReference type="Google" id="ProtNLM"/>
    </source>
</evidence>
<dbReference type="GO" id="GO:0106286">
    <property type="term" value="F:(E)-caffeate-CoA ligase activity"/>
    <property type="evidence" value="ECO:0007669"/>
    <property type="project" value="UniProtKB-ARBA"/>
</dbReference>
<evidence type="ECO:0000259" key="6">
    <source>
        <dbReference type="Pfam" id="PF13193"/>
    </source>
</evidence>
<dbReference type="Gene3D" id="3.40.50.12780">
    <property type="entry name" value="N-terminal domain of ligase-like"/>
    <property type="match status" value="1"/>
</dbReference>
<evidence type="ECO:0000256" key="1">
    <source>
        <dbReference type="ARBA" id="ARBA00004930"/>
    </source>
</evidence>
<dbReference type="FunFam" id="3.40.50.12780:FF:000003">
    <property type="entry name" value="Long-chain-fatty-acid--CoA ligase FadD"/>
    <property type="match status" value="1"/>
</dbReference>
<protein>
    <recommendedName>
        <fullName evidence="9">4-coumarate--CoA ligase</fullName>
    </recommendedName>
</protein>
<proteinExistence type="inferred from homology"/>
<comment type="pathway">
    <text evidence="1">Phytoalexin biosynthesis; 3,4',5-trihydroxystilbene biosynthesis; 3,4',5-trihydroxystilbene from trans-4-coumarate: step 1/2.</text>
</comment>
<evidence type="ECO:0000256" key="4">
    <source>
        <dbReference type="ARBA" id="ARBA00023051"/>
    </source>
</evidence>
<evidence type="ECO:0000259" key="5">
    <source>
        <dbReference type="Pfam" id="PF00501"/>
    </source>
</evidence>
<feature type="domain" description="AMP-dependent synthetase/ligase" evidence="5">
    <location>
        <begin position="21"/>
        <end position="407"/>
    </location>
</feature>
<dbReference type="InterPro" id="IPR025110">
    <property type="entry name" value="AMP-bd_C"/>
</dbReference>
<gene>
    <name evidence="7" type="ORF">RHSIM_Rhsim06G0009000</name>
</gene>
<keyword evidence="8" id="KW-1185">Reference proteome</keyword>
<dbReference type="Proteomes" id="UP000626092">
    <property type="component" value="Unassembled WGS sequence"/>
</dbReference>
<comment type="similarity">
    <text evidence="2">Belongs to the ATP-dependent AMP-binding enzyme family.</text>
</comment>
<dbReference type="InterPro" id="IPR020845">
    <property type="entry name" value="AMP-binding_CS"/>
</dbReference>
<dbReference type="Pfam" id="PF00501">
    <property type="entry name" value="AMP-binding"/>
    <property type="match status" value="1"/>
</dbReference>
<keyword evidence="4" id="KW-0587">Phenylpropanoid metabolism</keyword>
<dbReference type="Pfam" id="PF13193">
    <property type="entry name" value="AMP-binding_C"/>
    <property type="match status" value="1"/>
</dbReference>
<dbReference type="UniPathway" id="UPA00372">
    <property type="reaction ID" value="UER00547"/>
</dbReference>
<evidence type="ECO:0000313" key="8">
    <source>
        <dbReference type="Proteomes" id="UP000626092"/>
    </source>
</evidence>